<reference evidence="13 14" key="1">
    <citation type="submission" date="2017-10" db="EMBL/GenBank/DDBJ databases">
        <title>Comparative genomics in systemic dimorphic fungi from Ajellomycetaceae.</title>
        <authorList>
            <person name="Munoz J.F."/>
            <person name="Mcewen J.G."/>
            <person name="Clay O.K."/>
            <person name="Cuomo C.A."/>
        </authorList>
    </citation>
    <scope>NUCLEOTIDE SEQUENCE [LARGE SCALE GENOMIC DNA]</scope>
    <source>
        <strain evidence="13 14">UAMH7299</strain>
    </source>
</reference>
<keyword evidence="11" id="KW-0472">Membrane</keyword>
<dbReference type="PANTHER" id="PTHR20961:SF148">
    <property type="entry name" value="EGF DOMAIN-SPECIFIC O-LINKED N-ACETYLGLUCOSAMINE TRANSFERASE"/>
    <property type="match status" value="1"/>
</dbReference>
<dbReference type="InterPro" id="IPR049625">
    <property type="entry name" value="Glyco_transf_61_cat"/>
</dbReference>
<dbReference type="GO" id="GO:0097363">
    <property type="term" value="F:protein O-acetylglucosaminyltransferase activity"/>
    <property type="evidence" value="ECO:0007669"/>
    <property type="project" value="UniProtKB-EC"/>
</dbReference>
<evidence type="ECO:0000256" key="5">
    <source>
        <dbReference type="ARBA" id="ARBA00022824"/>
    </source>
</evidence>
<feature type="transmembrane region" description="Helical" evidence="11">
    <location>
        <begin position="40"/>
        <end position="58"/>
    </location>
</feature>
<keyword evidence="2" id="KW-0328">Glycosyltransferase</keyword>
<evidence type="ECO:0000256" key="1">
    <source>
        <dbReference type="ARBA" id="ARBA00011970"/>
    </source>
</evidence>
<evidence type="ECO:0000256" key="11">
    <source>
        <dbReference type="SAM" id="Phobius"/>
    </source>
</evidence>
<keyword evidence="11" id="KW-1133">Transmembrane helix</keyword>
<keyword evidence="4" id="KW-0732">Signal</keyword>
<dbReference type="GO" id="GO:0005788">
    <property type="term" value="C:endoplasmic reticulum lumen"/>
    <property type="evidence" value="ECO:0007669"/>
    <property type="project" value="TreeGrafter"/>
</dbReference>
<dbReference type="Proteomes" id="UP000224634">
    <property type="component" value="Unassembled WGS sequence"/>
</dbReference>
<dbReference type="Pfam" id="PF04577">
    <property type="entry name" value="Glyco_transf_61"/>
    <property type="match status" value="1"/>
</dbReference>
<evidence type="ECO:0000256" key="7">
    <source>
        <dbReference type="ARBA" id="ARBA00040944"/>
    </source>
</evidence>
<evidence type="ECO:0000256" key="8">
    <source>
        <dbReference type="ARBA" id="ARBA00042574"/>
    </source>
</evidence>
<evidence type="ECO:0000313" key="14">
    <source>
        <dbReference type="Proteomes" id="UP000224634"/>
    </source>
</evidence>
<accession>A0A2B7Y9V1</accession>
<comment type="catalytic activity">
    <reaction evidence="10">
        <text>L-threonyl-[protein] + UDP-N-acetyl-alpha-D-glucosamine = 3-O-(N-acetyl-beta-D-glucosaminyl)-L-threonyl-[protein] + UDP + H(+)</text>
        <dbReference type="Rhea" id="RHEA:48908"/>
        <dbReference type="Rhea" id="RHEA-COMP:11060"/>
        <dbReference type="Rhea" id="RHEA-COMP:12252"/>
        <dbReference type="ChEBI" id="CHEBI:15378"/>
        <dbReference type="ChEBI" id="CHEBI:30013"/>
        <dbReference type="ChEBI" id="CHEBI:57705"/>
        <dbReference type="ChEBI" id="CHEBI:58223"/>
        <dbReference type="ChEBI" id="CHEBI:90840"/>
        <dbReference type="EC" id="2.4.1.255"/>
    </reaction>
</comment>
<dbReference type="EMBL" id="PDNA01000061">
    <property type="protein sequence ID" value="PGH17823.1"/>
    <property type="molecule type" value="Genomic_DNA"/>
</dbReference>
<feature type="domain" description="Glycosyltransferase 61 catalytic" evidence="12">
    <location>
        <begin position="362"/>
        <end position="461"/>
    </location>
</feature>
<evidence type="ECO:0000256" key="6">
    <source>
        <dbReference type="ARBA" id="ARBA00023180"/>
    </source>
</evidence>
<keyword evidence="11" id="KW-0812">Transmembrane</keyword>
<keyword evidence="14" id="KW-1185">Reference proteome</keyword>
<dbReference type="EC" id="2.4.1.255" evidence="1"/>
<dbReference type="OrthoDB" id="529273at2759"/>
<dbReference type="AlphaFoldDB" id="A0A2B7Y9V1"/>
<evidence type="ECO:0000256" key="9">
    <source>
        <dbReference type="ARBA" id="ARBA00048317"/>
    </source>
</evidence>
<dbReference type="STRING" id="1447883.A0A2B7Y9V1"/>
<proteinExistence type="predicted"/>
<evidence type="ECO:0000313" key="13">
    <source>
        <dbReference type="EMBL" id="PGH17823.1"/>
    </source>
</evidence>
<dbReference type="InterPro" id="IPR007657">
    <property type="entry name" value="Glycosyltransferase_61"/>
</dbReference>
<evidence type="ECO:0000256" key="4">
    <source>
        <dbReference type="ARBA" id="ARBA00022729"/>
    </source>
</evidence>
<evidence type="ECO:0000256" key="3">
    <source>
        <dbReference type="ARBA" id="ARBA00022679"/>
    </source>
</evidence>
<keyword evidence="6" id="KW-0325">Glycoprotein</keyword>
<keyword evidence="3" id="KW-0808">Transferase</keyword>
<keyword evidence="5" id="KW-0256">Endoplasmic reticulum</keyword>
<dbReference type="PANTHER" id="PTHR20961">
    <property type="entry name" value="GLYCOSYLTRANSFERASE"/>
    <property type="match status" value="1"/>
</dbReference>
<name>A0A2B7Y9V1_POLH7</name>
<evidence type="ECO:0000256" key="10">
    <source>
        <dbReference type="ARBA" id="ARBA00049432"/>
    </source>
</evidence>
<organism evidence="13 14">
    <name type="scientific">Polytolypa hystricis (strain UAMH7299)</name>
    <dbReference type="NCBI Taxonomy" id="1447883"/>
    <lineage>
        <taxon>Eukaryota</taxon>
        <taxon>Fungi</taxon>
        <taxon>Dikarya</taxon>
        <taxon>Ascomycota</taxon>
        <taxon>Pezizomycotina</taxon>
        <taxon>Eurotiomycetes</taxon>
        <taxon>Eurotiomycetidae</taxon>
        <taxon>Onygenales</taxon>
        <taxon>Onygenales incertae sedis</taxon>
        <taxon>Polytolypa</taxon>
    </lineage>
</organism>
<comment type="caution">
    <text evidence="13">The sequence shown here is derived from an EMBL/GenBank/DDBJ whole genome shotgun (WGS) entry which is preliminary data.</text>
</comment>
<protein>
    <recommendedName>
        <fullName evidence="7">EGF domain-specific O-linked N-acetylglucosamine transferase</fullName>
        <ecNumber evidence="1">2.4.1.255</ecNumber>
    </recommendedName>
    <alternativeName>
        <fullName evidence="8">Extracellular O-linked N-acetylglucosamine transferase</fullName>
    </alternativeName>
</protein>
<evidence type="ECO:0000259" key="12">
    <source>
        <dbReference type="Pfam" id="PF04577"/>
    </source>
</evidence>
<comment type="catalytic activity">
    <reaction evidence="9">
        <text>L-seryl-[protein] + UDP-N-acetyl-alpha-D-glucosamine = 3-O-(N-acetyl-beta-D-glucosaminyl)-L-seryl-[protein] + UDP + H(+)</text>
        <dbReference type="Rhea" id="RHEA:48904"/>
        <dbReference type="Rhea" id="RHEA-COMP:9863"/>
        <dbReference type="Rhea" id="RHEA-COMP:12251"/>
        <dbReference type="ChEBI" id="CHEBI:15378"/>
        <dbReference type="ChEBI" id="CHEBI:29999"/>
        <dbReference type="ChEBI" id="CHEBI:57705"/>
        <dbReference type="ChEBI" id="CHEBI:58223"/>
        <dbReference type="ChEBI" id="CHEBI:90838"/>
        <dbReference type="EC" id="2.4.1.255"/>
    </reaction>
</comment>
<evidence type="ECO:0000256" key="2">
    <source>
        <dbReference type="ARBA" id="ARBA00022676"/>
    </source>
</evidence>
<gene>
    <name evidence="13" type="ORF">AJ80_04646</name>
</gene>
<sequence length="533" mass="60531">MSSLSSSPSWDEHENVSSIAKHAQDRNMFTRLWNLSKRRYMRVAVGVAAFLFLAALTLQRFSLQSQLRERFQHQKPLAGSESDSTRCEDAHSGNEKHCDDTLNLPSDYDHAPEEPPFCASRFGRKYLDDFRDSATGYCSQGSASSLTCFHTNTSPVSPKLDSFCFARHASFNITGNKVRIDCKLKDSNNNDNERTKHAPPLENFPGYWYETGPRFIFENYIDIEQQSEETKEATSSQKLNNIILLKREGAFNTWHSMIEIFSMTLSMDILQMTKDPTSNAPFFTVDDIEDTHVLILDEHDDGPYFDLWTLFAKKPILKLSNISPTALLENFNVIIPLPGGSNPTWQGDWKVNPCTRGELLRTFSQRVLDFYNITKPTRTDDNKRVKVTFIDRTESRRLTDSTAYLAAVSAAFPYVDVQSIDFAAIPFKEQVSIIRNTDVLVGVHGGGLTHGMFLPAGSAMVEILPAQLDHKGFHNLAKLLGHTYFRTHARKPRARRDAWHGQDVFLDKERFVELVGAAVRSMYNKGSRNYDIN</sequence>